<gene>
    <name evidence="1" type="primary">BX530070.1</name>
</gene>
<evidence type="ECO:0000313" key="1">
    <source>
        <dbReference type="EMBL" id="SBP39502.1"/>
    </source>
</evidence>
<reference evidence="1" key="1">
    <citation type="submission" date="2016-05" db="EMBL/GenBank/DDBJ databases">
        <authorList>
            <person name="Lavstsen T."/>
            <person name="Jespersen J.S."/>
        </authorList>
    </citation>
    <scope>NUCLEOTIDE SEQUENCE</scope>
    <source>
        <tissue evidence="1">Brain</tissue>
    </source>
</reference>
<proteinExistence type="predicted"/>
<sequence length="107" mass="12408">EIFVQAPSNFSKRFIFNSLTVLVTSRATQRYMIVTAHYMLDWEMKSAVLQTRPLYESHTSAHLAEELKMQSPSGSWSGQTKLYPSPQIMLQTLLMQLMKLLSWDPRL</sequence>
<feature type="non-terminal residue" evidence="1">
    <location>
        <position position="107"/>
    </location>
</feature>
<accession>A0A1A7Z9M1</accession>
<name>A0A1A7Z9M1_NOTFU</name>
<feature type="non-terminal residue" evidence="1">
    <location>
        <position position="1"/>
    </location>
</feature>
<organism evidence="1">
    <name type="scientific">Nothobranchius furzeri</name>
    <name type="common">Turquoise killifish</name>
    <dbReference type="NCBI Taxonomy" id="105023"/>
    <lineage>
        <taxon>Eukaryota</taxon>
        <taxon>Metazoa</taxon>
        <taxon>Chordata</taxon>
        <taxon>Craniata</taxon>
        <taxon>Vertebrata</taxon>
        <taxon>Euteleostomi</taxon>
        <taxon>Actinopterygii</taxon>
        <taxon>Neopterygii</taxon>
        <taxon>Teleostei</taxon>
        <taxon>Neoteleostei</taxon>
        <taxon>Acanthomorphata</taxon>
        <taxon>Ovalentaria</taxon>
        <taxon>Atherinomorphae</taxon>
        <taxon>Cyprinodontiformes</taxon>
        <taxon>Nothobranchiidae</taxon>
        <taxon>Nothobranchius</taxon>
    </lineage>
</organism>
<protein>
    <submittedName>
        <fullName evidence="1">Uncharacterized protein</fullName>
    </submittedName>
</protein>
<dbReference type="EMBL" id="HADY01001017">
    <property type="protein sequence ID" value="SBP39502.1"/>
    <property type="molecule type" value="Transcribed_RNA"/>
</dbReference>
<dbReference type="AlphaFoldDB" id="A0A1A7Z9M1"/>
<reference evidence="1" key="2">
    <citation type="submission" date="2016-06" db="EMBL/GenBank/DDBJ databases">
        <title>The genome of a short-lived fish provides insights into sex chromosome evolution and the genetic control of aging.</title>
        <authorList>
            <person name="Reichwald K."/>
            <person name="Felder M."/>
            <person name="Petzold A."/>
            <person name="Koch P."/>
            <person name="Groth M."/>
            <person name="Platzer M."/>
        </authorList>
    </citation>
    <scope>NUCLEOTIDE SEQUENCE</scope>
    <source>
        <tissue evidence="1">Brain</tissue>
    </source>
</reference>